<accession>A0A1G7LSU9</accession>
<proteinExistence type="predicted"/>
<evidence type="ECO:0000313" key="2">
    <source>
        <dbReference type="EMBL" id="SDF52039.1"/>
    </source>
</evidence>
<protein>
    <submittedName>
        <fullName evidence="2">Uncharacterized protein</fullName>
    </submittedName>
</protein>
<dbReference type="EMBL" id="FNBS01000015">
    <property type="protein sequence ID" value="SDF52039.1"/>
    <property type="molecule type" value="Genomic_DNA"/>
</dbReference>
<keyword evidence="1" id="KW-0175">Coiled coil</keyword>
<dbReference type="RefSeq" id="WP_074592299.1">
    <property type="nucleotide sequence ID" value="NZ_FNBS01000015.1"/>
</dbReference>
<dbReference type="AlphaFoldDB" id="A0A1G7LSU9"/>
<gene>
    <name evidence="2" type="ORF">SAMN04244560_00855</name>
</gene>
<evidence type="ECO:0000256" key="1">
    <source>
        <dbReference type="SAM" id="Coils"/>
    </source>
</evidence>
<name>A0A1G7LSU9_THETY</name>
<reference evidence="2 3" key="1">
    <citation type="submission" date="2016-10" db="EMBL/GenBank/DDBJ databases">
        <authorList>
            <person name="de Groot N.N."/>
        </authorList>
    </citation>
    <scope>NUCLEOTIDE SEQUENCE [LARGE SCALE GENOMIC DNA]</scope>
    <source>
        <strain evidence="2 3">DSM 569</strain>
    </source>
</reference>
<feature type="coiled-coil region" evidence="1">
    <location>
        <begin position="315"/>
        <end position="346"/>
    </location>
</feature>
<organism evidence="2 3">
    <name type="scientific">Thermoanaerobacter thermohydrosulfuricus</name>
    <name type="common">Clostridium thermohydrosulfuricum</name>
    <dbReference type="NCBI Taxonomy" id="1516"/>
    <lineage>
        <taxon>Bacteria</taxon>
        <taxon>Bacillati</taxon>
        <taxon>Bacillota</taxon>
        <taxon>Clostridia</taxon>
        <taxon>Thermoanaerobacterales</taxon>
        <taxon>Thermoanaerobacteraceae</taxon>
        <taxon>Thermoanaerobacter</taxon>
    </lineage>
</organism>
<dbReference type="Proteomes" id="UP000183404">
    <property type="component" value="Unassembled WGS sequence"/>
</dbReference>
<sequence length="346" mass="41568">MGYSHYWHNRKAEEVKDLIPPWQVEQALNISPWERRKWQKDGRLKVEKFIEIYHAGQLINVPYFSPEVLNITQETIENWRKVDLEAKRQKMKAARTRAVEKAKKTITERKEILEKLEEQSQKLGVYSGTALKAAFWARLASRWAKRQQLKNAVKRTIQPEEMYEIKNSIIKKIWKLKEIIKEEGTEIELKFFVPEEPHRYNVVFCDEHYEQFADERKYLYDGDLKAIEFFFLHEEEIRKCKKCIVNITKHYYSLFSLKIKFKNGTNYHFHIPYPIGKEYFPSRSDLEQIDEIENEYGMFRFGTPVTEDEERLFPIKLVQKESKKIIDELQHLIQQAKQKVATTKNE</sequence>
<evidence type="ECO:0000313" key="3">
    <source>
        <dbReference type="Proteomes" id="UP000183404"/>
    </source>
</evidence>